<feature type="domain" description="Cation/H+ exchanger transmembrane" evidence="10">
    <location>
        <begin position="16"/>
        <end position="376"/>
    </location>
</feature>
<evidence type="ECO:0000256" key="3">
    <source>
        <dbReference type="ARBA" id="ARBA00022448"/>
    </source>
</evidence>
<evidence type="ECO:0000313" key="12">
    <source>
        <dbReference type="Proteomes" id="UP000244248"/>
    </source>
</evidence>
<dbReference type="PANTHER" id="PTHR42751">
    <property type="entry name" value="SODIUM/HYDROGEN EXCHANGER FAMILY/TRKA DOMAIN PROTEIN"/>
    <property type="match status" value="1"/>
</dbReference>
<organism evidence="11 12">
    <name type="scientific">Stenotrophobium rhamnosiphilum</name>
    <dbReference type="NCBI Taxonomy" id="2029166"/>
    <lineage>
        <taxon>Bacteria</taxon>
        <taxon>Pseudomonadati</taxon>
        <taxon>Pseudomonadota</taxon>
        <taxon>Gammaproteobacteria</taxon>
        <taxon>Nevskiales</taxon>
        <taxon>Nevskiaceae</taxon>
        <taxon>Stenotrophobium</taxon>
    </lineage>
</organism>
<evidence type="ECO:0000256" key="4">
    <source>
        <dbReference type="ARBA" id="ARBA00022449"/>
    </source>
</evidence>
<feature type="transmembrane region" description="Helical" evidence="9">
    <location>
        <begin position="325"/>
        <end position="346"/>
    </location>
</feature>
<evidence type="ECO:0000256" key="8">
    <source>
        <dbReference type="ARBA" id="ARBA00023136"/>
    </source>
</evidence>
<keyword evidence="8 9" id="KW-0472">Membrane</keyword>
<evidence type="ECO:0000259" key="10">
    <source>
        <dbReference type="Pfam" id="PF00999"/>
    </source>
</evidence>
<feature type="transmembrane region" description="Helical" evidence="9">
    <location>
        <begin position="177"/>
        <end position="199"/>
    </location>
</feature>
<comment type="similarity">
    <text evidence="2">Belongs to the monovalent cation:proton antiporter 2 (CPA2) transporter (TC 2.A.37) family.</text>
</comment>
<dbReference type="AlphaFoldDB" id="A0A2T5MFN3"/>
<dbReference type="PANTHER" id="PTHR42751:SF3">
    <property type="entry name" value="SODIUM_GLUTAMATE SYMPORTER"/>
    <property type="match status" value="1"/>
</dbReference>
<dbReference type="InterPro" id="IPR006153">
    <property type="entry name" value="Cation/H_exchanger_TM"/>
</dbReference>
<keyword evidence="5 9" id="KW-0812">Transmembrane</keyword>
<evidence type="ECO:0000313" key="11">
    <source>
        <dbReference type="EMBL" id="PTU31370.1"/>
    </source>
</evidence>
<dbReference type="EMBL" id="QANS01000003">
    <property type="protein sequence ID" value="PTU31370.1"/>
    <property type="molecule type" value="Genomic_DNA"/>
</dbReference>
<comment type="caution">
    <text evidence="11">The sequence shown here is derived from an EMBL/GenBank/DDBJ whole genome shotgun (WGS) entry which is preliminary data.</text>
</comment>
<feature type="transmembrane region" description="Helical" evidence="9">
    <location>
        <begin position="150"/>
        <end position="171"/>
    </location>
</feature>
<keyword evidence="12" id="KW-1185">Reference proteome</keyword>
<feature type="transmembrane region" description="Helical" evidence="9">
    <location>
        <begin position="358"/>
        <end position="378"/>
    </location>
</feature>
<keyword evidence="6 9" id="KW-1133">Transmembrane helix</keyword>
<evidence type="ECO:0000256" key="1">
    <source>
        <dbReference type="ARBA" id="ARBA00004141"/>
    </source>
</evidence>
<name>A0A2T5MFN3_9GAMM</name>
<feature type="transmembrane region" description="Helical" evidence="9">
    <location>
        <begin position="6"/>
        <end position="25"/>
    </location>
</feature>
<evidence type="ECO:0000256" key="9">
    <source>
        <dbReference type="SAM" id="Phobius"/>
    </source>
</evidence>
<feature type="transmembrane region" description="Helical" evidence="9">
    <location>
        <begin position="292"/>
        <end position="313"/>
    </location>
</feature>
<dbReference type="OrthoDB" id="9781411at2"/>
<dbReference type="RefSeq" id="WP_107939913.1">
    <property type="nucleotide sequence ID" value="NZ_QANS01000003.1"/>
</dbReference>
<dbReference type="Pfam" id="PF00999">
    <property type="entry name" value="Na_H_Exchanger"/>
    <property type="match status" value="1"/>
</dbReference>
<protein>
    <recommendedName>
        <fullName evidence="10">Cation/H+ exchanger transmembrane domain-containing protein</fullName>
    </recommendedName>
</protein>
<accession>A0A2T5MFN3</accession>
<gene>
    <name evidence="11" type="ORF">CJD38_08490</name>
</gene>
<feature type="transmembrane region" description="Helical" evidence="9">
    <location>
        <begin position="220"/>
        <end position="247"/>
    </location>
</feature>
<dbReference type="GO" id="GO:1902600">
    <property type="term" value="P:proton transmembrane transport"/>
    <property type="evidence" value="ECO:0007669"/>
    <property type="project" value="InterPro"/>
</dbReference>
<dbReference type="Gene3D" id="1.20.1530.20">
    <property type="match status" value="1"/>
</dbReference>
<comment type="subcellular location">
    <subcellularLocation>
        <location evidence="1">Membrane</location>
        <topology evidence="1">Multi-pass membrane protein</topology>
    </subcellularLocation>
</comment>
<evidence type="ECO:0000256" key="2">
    <source>
        <dbReference type="ARBA" id="ARBA00005551"/>
    </source>
</evidence>
<dbReference type="GO" id="GO:0016020">
    <property type="term" value="C:membrane"/>
    <property type="evidence" value="ECO:0007669"/>
    <property type="project" value="UniProtKB-SubCell"/>
</dbReference>
<evidence type="ECO:0000256" key="7">
    <source>
        <dbReference type="ARBA" id="ARBA00023065"/>
    </source>
</evidence>
<evidence type="ECO:0000256" key="5">
    <source>
        <dbReference type="ARBA" id="ARBA00022692"/>
    </source>
</evidence>
<keyword evidence="3" id="KW-0813">Transport</keyword>
<evidence type="ECO:0000256" key="6">
    <source>
        <dbReference type="ARBA" id="ARBA00022989"/>
    </source>
</evidence>
<keyword evidence="7" id="KW-0406">Ion transport</keyword>
<sequence>MHFDPILLKLVGCLLVILMVVLATRRLNQPHVVGYLLSGIVLGPAGFGLLQEPETLARVGEFGVVLLLFFVGMETSPHRLLASWRITFIGTTAQIFGSVFLMAMVGWWLNWPTSRIVLTGFVLSLSSTAVVLNYLRDSGQLKAKIGRDTLGILLAQDLALIPMLIIVGVLSGDKPDAVSLSLQVVGASLTIALVAWMMWGKHVHLPMGDKLRADHELQVFFAFGLCLGLALLTGLFHLSTALGAFLAGMLVGVARETNWVHHRLEPFRVVFVAVFFISVGLLVDVHFALENIWLIVLIATAVFVGNTAINAAVLRSLGDPWRYSIYAGAHLAQIGEFSFVLAALGAQASLISEFSHQLTVAVIALTLLLSPSWISLVGRVQGRIIGKPAELG</sequence>
<keyword evidence="4" id="KW-0050">Antiport</keyword>
<dbReference type="Proteomes" id="UP000244248">
    <property type="component" value="Unassembled WGS sequence"/>
</dbReference>
<feature type="transmembrane region" description="Helical" evidence="9">
    <location>
        <begin position="267"/>
        <end position="285"/>
    </location>
</feature>
<dbReference type="InterPro" id="IPR038770">
    <property type="entry name" value="Na+/solute_symporter_sf"/>
</dbReference>
<proteinExistence type="inferred from homology"/>
<feature type="transmembrane region" description="Helical" evidence="9">
    <location>
        <begin position="32"/>
        <end position="50"/>
    </location>
</feature>
<feature type="transmembrane region" description="Helical" evidence="9">
    <location>
        <begin position="115"/>
        <end position="135"/>
    </location>
</feature>
<dbReference type="GO" id="GO:0015297">
    <property type="term" value="F:antiporter activity"/>
    <property type="evidence" value="ECO:0007669"/>
    <property type="project" value="UniProtKB-KW"/>
</dbReference>
<feature type="transmembrane region" description="Helical" evidence="9">
    <location>
        <begin position="86"/>
        <end position="109"/>
    </location>
</feature>
<reference evidence="11 12" key="1">
    <citation type="submission" date="2018-04" db="EMBL/GenBank/DDBJ databases">
        <title>Novel species isolated from glacier.</title>
        <authorList>
            <person name="Liu Q."/>
            <person name="Xin Y.-H."/>
        </authorList>
    </citation>
    <scope>NUCLEOTIDE SEQUENCE [LARGE SCALE GENOMIC DNA]</scope>
    <source>
        <strain evidence="11 12">GT1R17</strain>
    </source>
</reference>